<comment type="caution">
    <text evidence="1">The sequence shown here is derived from an EMBL/GenBank/DDBJ whole genome shotgun (WGS) entry which is preliminary data.</text>
</comment>
<accession>A0AAQ4F4A3</accession>
<sequence>MQLCWSREVLQPATQGGHLFAAPWRGFISDSTFPVRLNVLECCERPPPPPWQFWKLMKPATGGRTCLPRACLYSRLWSRGRMASDVNFYLTLSCSD</sequence>
<reference evidence="1 2" key="1">
    <citation type="journal article" date="2023" name="Arcadia Sci">
        <title>De novo assembly of a long-read Amblyomma americanum tick genome.</title>
        <authorList>
            <person name="Chou S."/>
            <person name="Poskanzer K.E."/>
            <person name="Rollins M."/>
            <person name="Thuy-Boun P.S."/>
        </authorList>
    </citation>
    <scope>NUCLEOTIDE SEQUENCE [LARGE SCALE GENOMIC DNA]</scope>
    <source>
        <strain evidence="1">F_SG_1</strain>
        <tissue evidence="1">Salivary glands</tissue>
    </source>
</reference>
<name>A0AAQ4F4A3_AMBAM</name>
<dbReference type="AlphaFoldDB" id="A0AAQ4F4A3"/>
<dbReference type="EMBL" id="JARKHS020007545">
    <property type="protein sequence ID" value="KAK8781575.1"/>
    <property type="molecule type" value="Genomic_DNA"/>
</dbReference>
<protein>
    <submittedName>
        <fullName evidence="1">Uncharacterized protein</fullName>
    </submittedName>
</protein>
<evidence type="ECO:0000313" key="1">
    <source>
        <dbReference type="EMBL" id="KAK8781575.1"/>
    </source>
</evidence>
<proteinExistence type="predicted"/>
<organism evidence="1 2">
    <name type="scientific">Amblyomma americanum</name>
    <name type="common">Lone star tick</name>
    <dbReference type="NCBI Taxonomy" id="6943"/>
    <lineage>
        <taxon>Eukaryota</taxon>
        <taxon>Metazoa</taxon>
        <taxon>Ecdysozoa</taxon>
        <taxon>Arthropoda</taxon>
        <taxon>Chelicerata</taxon>
        <taxon>Arachnida</taxon>
        <taxon>Acari</taxon>
        <taxon>Parasitiformes</taxon>
        <taxon>Ixodida</taxon>
        <taxon>Ixodoidea</taxon>
        <taxon>Ixodidae</taxon>
        <taxon>Amblyomminae</taxon>
        <taxon>Amblyomma</taxon>
    </lineage>
</organism>
<evidence type="ECO:0000313" key="2">
    <source>
        <dbReference type="Proteomes" id="UP001321473"/>
    </source>
</evidence>
<keyword evidence="2" id="KW-1185">Reference proteome</keyword>
<gene>
    <name evidence="1" type="ORF">V5799_017084</name>
</gene>
<dbReference type="Proteomes" id="UP001321473">
    <property type="component" value="Unassembled WGS sequence"/>
</dbReference>